<keyword evidence="1" id="KW-0732">Signal</keyword>
<dbReference type="EMBL" id="FMHT01000003">
    <property type="protein sequence ID" value="SCL22933.1"/>
    <property type="molecule type" value="Genomic_DNA"/>
</dbReference>
<sequence length="182" mass="19254">MPRRANRRTARLVVTAAAMIGLLLSAAPAAAASTHDRSATTATTSSEASPELLFYQLDQCLNGSLAAGFNIAGWGTTHYGTAKLYCGDSTKGAKHIHEGHGSLYGSGGDDFMTCMSKIFSDGFLAGGGNIPDTYKFRYVWTHPVIPGSQFYADAIVDQYTGYIYTAFTNGGSGNNWGNCADL</sequence>
<keyword evidence="3" id="KW-1185">Reference proteome</keyword>
<name>A0A1C6S0D8_9ACTN</name>
<evidence type="ECO:0000313" key="3">
    <source>
        <dbReference type="Proteomes" id="UP000199699"/>
    </source>
</evidence>
<evidence type="ECO:0000256" key="1">
    <source>
        <dbReference type="SAM" id="SignalP"/>
    </source>
</evidence>
<dbReference type="OrthoDB" id="5197256at2"/>
<evidence type="ECO:0008006" key="4">
    <source>
        <dbReference type="Google" id="ProtNLM"/>
    </source>
</evidence>
<gene>
    <name evidence="2" type="ORF">GA0070616_2634</name>
</gene>
<feature type="signal peptide" evidence="1">
    <location>
        <begin position="1"/>
        <end position="31"/>
    </location>
</feature>
<dbReference type="AlphaFoldDB" id="A0A1C6S0D8"/>
<evidence type="ECO:0000313" key="2">
    <source>
        <dbReference type="EMBL" id="SCL22933.1"/>
    </source>
</evidence>
<dbReference type="Proteomes" id="UP000199699">
    <property type="component" value="Unassembled WGS sequence"/>
</dbReference>
<accession>A0A1C6S0D8</accession>
<organism evidence="2 3">
    <name type="scientific">Micromonospora nigra</name>
    <dbReference type="NCBI Taxonomy" id="145857"/>
    <lineage>
        <taxon>Bacteria</taxon>
        <taxon>Bacillati</taxon>
        <taxon>Actinomycetota</taxon>
        <taxon>Actinomycetes</taxon>
        <taxon>Micromonosporales</taxon>
        <taxon>Micromonosporaceae</taxon>
        <taxon>Micromonospora</taxon>
    </lineage>
</organism>
<proteinExistence type="predicted"/>
<feature type="chain" id="PRO_5008745258" description="Peptidase inhibitor family I36" evidence="1">
    <location>
        <begin position="32"/>
        <end position="182"/>
    </location>
</feature>
<dbReference type="RefSeq" id="WP_139128891.1">
    <property type="nucleotide sequence ID" value="NZ_FMHT01000003.1"/>
</dbReference>
<reference evidence="2 3" key="1">
    <citation type="submission" date="2016-06" db="EMBL/GenBank/DDBJ databases">
        <authorList>
            <person name="Kjaerup R.B."/>
            <person name="Dalgaard T.S."/>
            <person name="Juul-Madsen H.R."/>
        </authorList>
    </citation>
    <scope>NUCLEOTIDE SEQUENCE [LARGE SCALE GENOMIC DNA]</scope>
    <source>
        <strain evidence="2 3">DSM 43818</strain>
    </source>
</reference>
<protein>
    <recommendedName>
        <fullName evidence="4">Peptidase inhibitor family I36</fullName>
    </recommendedName>
</protein>